<proteinExistence type="predicted"/>
<name>A0AB39HRM9_9PSED</name>
<sequence>MKGVFLAVGLGMIVGGASAADKPYDYNYTHMIHGVGHATCLQVMTANQAVQDQLDTWADGFITGVNYFSTATPGNSKKKYEMGNIEADYLLNHRAARGVFIRDYCFKNQENTYDAGVAAWVEHIITTPRKQ</sequence>
<accession>A0AB39HRM9</accession>
<evidence type="ECO:0000256" key="1">
    <source>
        <dbReference type="SAM" id="SignalP"/>
    </source>
</evidence>
<feature type="signal peptide" evidence="1">
    <location>
        <begin position="1"/>
        <end position="19"/>
    </location>
</feature>
<geneLocation type="plasmid" evidence="2">
    <name>pMerc</name>
</geneLocation>
<keyword evidence="2" id="KW-0614">Plasmid</keyword>
<keyword evidence="1" id="KW-0732">Signal</keyword>
<gene>
    <name evidence="2" type="ORF">AB4Y39_00035</name>
</gene>
<evidence type="ECO:0000313" key="2">
    <source>
        <dbReference type="EMBL" id="XDK34622.1"/>
    </source>
</evidence>
<feature type="chain" id="PRO_5044226235" evidence="1">
    <location>
        <begin position="20"/>
        <end position="131"/>
    </location>
</feature>
<organism evidence="2">
    <name type="scientific">Pseudomonas sp. Hg7Tf</name>
    <dbReference type="NCBI Taxonomy" id="3236988"/>
    <lineage>
        <taxon>Bacteria</taxon>
        <taxon>Pseudomonadati</taxon>
        <taxon>Pseudomonadota</taxon>
        <taxon>Gammaproteobacteria</taxon>
        <taxon>Pseudomonadales</taxon>
        <taxon>Pseudomonadaceae</taxon>
        <taxon>Pseudomonas</taxon>
    </lineage>
</organism>
<dbReference type="EMBL" id="CP162606">
    <property type="protein sequence ID" value="XDK34622.1"/>
    <property type="molecule type" value="Genomic_DNA"/>
</dbReference>
<protein>
    <submittedName>
        <fullName evidence="2">Uncharacterized protein</fullName>
    </submittedName>
</protein>
<dbReference type="RefSeq" id="WP_280043995.1">
    <property type="nucleotide sequence ID" value="NZ_CP162606.1"/>
</dbReference>
<dbReference type="AlphaFoldDB" id="A0AB39HRM9"/>
<reference evidence="2" key="1">
    <citation type="submission" date="2024-07" db="EMBL/GenBank/DDBJ databases">
        <title>Identification and characteristics of a novel species of coltsfoot's symbiotic bacteria.</title>
        <authorList>
            <person name="Juszczyk A."/>
            <person name="Jasielczuk I."/>
            <person name="Gurgul A."/>
            <person name="Rogala M."/>
            <person name="Kowalczyk A."/>
            <person name="Szmatola T."/>
            <person name="Kosecka-Strojek M."/>
            <person name="Arent Z."/>
            <person name="Latowski D."/>
        </authorList>
    </citation>
    <scope>NUCLEOTIDE SEQUENCE</scope>
    <source>
        <strain evidence="2">Hg7Tf</strain>
        <plasmid evidence="2">pMerc</plasmid>
    </source>
</reference>